<sequence>MEFTLPMTFSSEPRIITTDNHPIRHHMIDRDAMKVLHVLRDNGYAGYLVGGGVRDLYLGMTPKDFDISTDARPGQIRKLFRNSRTIGRRFRLVQVFFGGKEIEVSTLRSLSEYDLDGPDAVLAPNNTYGSLGEDAQRRDLTVNGLFYEIEGNTIIDYVGGIEDLDKSVVRFVGEPERRITRDPVRMLRAIRHAGRLGFSIAPESWEAICSHHEKLPLCPPSRIRDEFFKDLHSGSFTVWLKLALDSELFFDILALYKQALSKKEKVDERPYREQLIALAKVIDRSSTLAKESEKRGLNSDFLLALVLVPWANSKFDLVHQQLKGAAAFRFSKILREALDRELGVQLNLRRSIRQQMVTLLSNLPQFLRYREDNSWPRWIKKKSYYKSCALFCELYSESLTGDKAELNLSSLPQESSRSEKPKTPSSNQGRRRKSYNPAFSSSKKGVFGFKK</sequence>
<dbReference type="PANTHER" id="PTHR43051:SF1">
    <property type="entry name" value="POLYNUCLEOTIDE ADENYLYLTRANSFERASE FAMILY PROTEIN"/>
    <property type="match status" value="1"/>
</dbReference>
<dbReference type="PATRIC" id="fig|1167006.5.peg.1283"/>
<dbReference type="Pfam" id="PF01743">
    <property type="entry name" value="PolyA_pol"/>
    <property type="match status" value="1"/>
</dbReference>
<dbReference type="GO" id="GO:0016779">
    <property type="term" value="F:nucleotidyltransferase activity"/>
    <property type="evidence" value="ECO:0007669"/>
    <property type="project" value="InterPro"/>
</dbReference>
<dbReference type="InterPro" id="IPR002646">
    <property type="entry name" value="PolA_pol_head_dom"/>
</dbReference>
<evidence type="ECO:0000313" key="8">
    <source>
        <dbReference type="Proteomes" id="UP000011721"/>
    </source>
</evidence>
<gene>
    <name evidence="7" type="ordered locus">UWK_01154</name>
</gene>
<dbReference type="InterPro" id="IPR043519">
    <property type="entry name" value="NT_sf"/>
</dbReference>
<dbReference type="HOGENOM" id="CLU_015961_0_1_7"/>
<keyword evidence="1 3" id="KW-0808">Transferase</keyword>
<feature type="domain" description="tRNA nucleotidyltransferase/poly(A) polymerase RNA and SrmB- binding" evidence="6">
    <location>
        <begin position="197"/>
        <end position="249"/>
    </location>
</feature>
<dbReference type="EMBL" id="CP003985">
    <property type="protein sequence ID" value="AGF77722.1"/>
    <property type="molecule type" value="Genomic_DNA"/>
</dbReference>
<comment type="similarity">
    <text evidence="3">Belongs to the tRNA nucleotidyltransferase/poly(A) polymerase family.</text>
</comment>
<dbReference type="PANTHER" id="PTHR43051">
    <property type="entry name" value="POLYNUCLEOTIDE ADENYLYLTRANSFERASE FAMILY PROTEIN"/>
    <property type="match status" value="1"/>
</dbReference>
<evidence type="ECO:0000256" key="1">
    <source>
        <dbReference type="ARBA" id="ARBA00022679"/>
    </source>
</evidence>
<evidence type="ECO:0000256" key="3">
    <source>
        <dbReference type="RuleBase" id="RU003953"/>
    </source>
</evidence>
<dbReference type="GO" id="GO:0000166">
    <property type="term" value="F:nucleotide binding"/>
    <property type="evidence" value="ECO:0007669"/>
    <property type="project" value="UniProtKB-KW"/>
</dbReference>
<dbReference type="RefSeq" id="WP_015403416.1">
    <property type="nucleotide sequence ID" value="NC_020304.1"/>
</dbReference>
<keyword evidence="2" id="KW-0547">Nucleotide-binding</keyword>
<dbReference type="AlphaFoldDB" id="M1P7P5"/>
<dbReference type="SUPFAM" id="SSF81891">
    <property type="entry name" value="Poly A polymerase C-terminal region-like"/>
    <property type="match status" value="1"/>
</dbReference>
<dbReference type="Pfam" id="PF12627">
    <property type="entry name" value="PolyA_pol_RNAbd"/>
    <property type="match status" value="1"/>
</dbReference>
<feature type="region of interest" description="Disordered" evidence="4">
    <location>
        <begin position="410"/>
        <end position="451"/>
    </location>
</feature>
<dbReference type="STRING" id="1167006.UWK_01154"/>
<organism evidence="7 8">
    <name type="scientific">Desulfocapsa sulfexigens (strain DSM 10523 / SB164P1)</name>
    <dbReference type="NCBI Taxonomy" id="1167006"/>
    <lineage>
        <taxon>Bacteria</taxon>
        <taxon>Pseudomonadati</taxon>
        <taxon>Thermodesulfobacteriota</taxon>
        <taxon>Desulfobulbia</taxon>
        <taxon>Desulfobulbales</taxon>
        <taxon>Desulfocapsaceae</taxon>
        <taxon>Desulfocapsa</taxon>
    </lineage>
</organism>
<feature type="compositionally biased region" description="Low complexity" evidence="4">
    <location>
        <begin position="439"/>
        <end position="451"/>
    </location>
</feature>
<reference evidence="8" key="1">
    <citation type="journal article" date="2013" name="Stand. Genomic Sci.">
        <title>Complete genome sequence of Desulfocapsa sulfexigens, a marine deltaproteobacterium specialized in disproportionating inorganic sulfur compounds.</title>
        <authorList>
            <person name="Finster K.W."/>
            <person name="Kjeldsen K.U."/>
            <person name="Kube M."/>
            <person name="Reinhardt R."/>
            <person name="Mussmann M."/>
            <person name="Amann R."/>
            <person name="Schreiber L."/>
        </authorList>
    </citation>
    <scope>NUCLEOTIDE SEQUENCE [LARGE SCALE GENOMIC DNA]</scope>
    <source>
        <strain evidence="8">DSM 10523 / SB164P1</strain>
    </source>
</reference>
<keyword evidence="8" id="KW-1185">Reference proteome</keyword>
<evidence type="ECO:0000256" key="4">
    <source>
        <dbReference type="SAM" id="MobiDB-lite"/>
    </source>
</evidence>
<name>M1P7P5_DESSD</name>
<accession>M1P7P5</accession>
<evidence type="ECO:0000256" key="2">
    <source>
        <dbReference type="ARBA" id="ARBA00022741"/>
    </source>
</evidence>
<dbReference type="GO" id="GO:0006396">
    <property type="term" value="P:RNA processing"/>
    <property type="evidence" value="ECO:0007669"/>
    <property type="project" value="InterPro"/>
</dbReference>
<dbReference type="eggNOG" id="COG0617">
    <property type="taxonomic scope" value="Bacteria"/>
</dbReference>
<dbReference type="GO" id="GO:0003723">
    <property type="term" value="F:RNA binding"/>
    <property type="evidence" value="ECO:0007669"/>
    <property type="project" value="UniProtKB-KW"/>
</dbReference>
<proteinExistence type="inferred from homology"/>
<protein>
    <submittedName>
        <fullName evidence="7">tRNA nucleotidyltransferase/poly(A) polymerase</fullName>
    </submittedName>
</protein>
<feature type="domain" description="Poly A polymerase head" evidence="5">
    <location>
        <begin position="47"/>
        <end position="170"/>
    </location>
</feature>
<dbReference type="SUPFAM" id="SSF81301">
    <property type="entry name" value="Nucleotidyltransferase"/>
    <property type="match status" value="1"/>
</dbReference>
<evidence type="ECO:0000259" key="5">
    <source>
        <dbReference type="Pfam" id="PF01743"/>
    </source>
</evidence>
<dbReference type="InterPro" id="IPR032828">
    <property type="entry name" value="PolyA_RNA-bd"/>
</dbReference>
<evidence type="ECO:0000259" key="6">
    <source>
        <dbReference type="Pfam" id="PF12627"/>
    </source>
</evidence>
<dbReference type="Gene3D" id="1.10.3090.10">
    <property type="entry name" value="cca-adding enzyme, domain 2"/>
    <property type="match status" value="1"/>
</dbReference>
<dbReference type="InterPro" id="IPR052191">
    <property type="entry name" value="tRNA_ntf/polyA_polymerase_I"/>
</dbReference>
<dbReference type="Gene3D" id="3.30.460.10">
    <property type="entry name" value="Beta Polymerase, domain 2"/>
    <property type="match status" value="1"/>
</dbReference>
<evidence type="ECO:0000313" key="7">
    <source>
        <dbReference type="EMBL" id="AGF77722.1"/>
    </source>
</evidence>
<keyword evidence="3" id="KW-0694">RNA-binding</keyword>
<dbReference type="KEGG" id="dsf:UWK_01154"/>
<dbReference type="OrthoDB" id="9805698at2"/>
<dbReference type="CDD" id="cd05398">
    <property type="entry name" value="NT_ClassII-CCAase"/>
    <property type="match status" value="1"/>
</dbReference>
<dbReference type="Proteomes" id="UP000011721">
    <property type="component" value="Chromosome"/>
</dbReference>